<dbReference type="RefSeq" id="WP_132431450.1">
    <property type="nucleotide sequence ID" value="NZ_SLWK01000001.1"/>
</dbReference>
<proteinExistence type="predicted"/>
<dbReference type="OrthoDB" id="1122437at2"/>
<dbReference type="AlphaFoldDB" id="A0A4R2GPV0"/>
<comment type="caution">
    <text evidence="1">The sequence shown here is derived from an EMBL/GenBank/DDBJ whole genome shotgun (WGS) entry which is preliminary data.</text>
</comment>
<accession>A0A4R2GPV0</accession>
<keyword evidence="2" id="KW-1185">Reference proteome</keyword>
<sequence length="103" mass="11729">MSLLIFNTSFYVPANLVDVWEKWMTDSLLPRVELLMPQLKAEVFEVVSQTGGEHLIFSVQWRCSGSKEVEQLDDLLAPELQSLVAHFGEKVTHFSSVMKRTMG</sequence>
<reference evidence="1 2" key="1">
    <citation type="submission" date="2019-03" db="EMBL/GenBank/DDBJ databases">
        <title>Genomic Encyclopedia of Type Strains, Phase IV (KMG-IV): sequencing the most valuable type-strain genomes for metagenomic binning, comparative biology and taxonomic classification.</title>
        <authorList>
            <person name="Goeker M."/>
        </authorList>
    </citation>
    <scope>NUCLEOTIDE SEQUENCE [LARGE SCALE GENOMIC DNA]</scope>
    <source>
        <strain evidence="1 2">DSM 24179</strain>
    </source>
</reference>
<dbReference type="Proteomes" id="UP000295221">
    <property type="component" value="Unassembled WGS sequence"/>
</dbReference>
<dbReference type="Pfam" id="PF14114">
    <property type="entry name" value="DUF4286"/>
    <property type="match status" value="1"/>
</dbReference>
<organism evidence="1 2">
    <name type="scientific">Natronoflexus pectinivorans</name>
    <dbReference type="NCBI Taxonomy" id="682526"/>
    <lineage>
        <taxon>Bacteria</taxon>
        <taxon>Pseudomonadati</taxon>
        <taxon>Bacteroidota</taxon>
        <taxon>Bacteroidia</taxon>
        <taxon>Marinilabiliales</taxon>
        <taxon>Marinilabiliaceae</taxon>
        <taxon>Natronoflexus</taxon>
    </lineage>
</organism>
<dbReference type="EMBL" id="SLWK01000001">
    <property type="protein sequence ID" value="TCO10729.1"/>
    <property type="molecule type" value="Genomic_DNA"/>
</dbReference>
<name>A0A4R2GPV0_9BACT</name>
<gene>
    <name evidence="1" type="ORF">EV194_101361</name>
</gene>
<evidence type="ECO:0000313" key="1">
    <source>
        <dbReference type="EMBL" id="TCO10729.1"/>
    </source>
</evidence>
<evidence type="ECO:0000313" key="2">
    <source>
        <dbReference type="Proteomes" id="UP000295221"/>
    </source>
</evidence>
<dbReference type="InterPro" id="IPR025563">
    <property type="entry name" value="DUF4286"/>
</dbReference>
<protein>
    <submittedName>
        <fullName evidence="1">Uncharacterized protein DUF4286</fullName>
    </submittedName>
</protein>